<feature type="domain" description="AB hydrolase-1" evidence="1">
    <location>
        <begin position="24"/>
        <end position="258"/>
    </location>
</feature>
<protein>
    <submittedName>
        <fullName evidence="2">Alpha/beta hydrolase</fullName>
    </submittedName>
</protein>
<evidence type="ECO:0000259" key="1">
    <source>
        <dbReference type="Pfam" id="PF12697"/>
    </source>
</evidence>
<sequence>MPRGQKGGFDVFWTTYGQGPRQAVLIHCALAQSAVWGGMARHLSGALTMTAFDMPGHGRSGALTATHGEYQALTAGIAADFAQNGPVDAIGHSFGATAALRMAVLWPERVRSLVLIEPVFFAAAYRAYPDVGQAHQALEAEINTALSQGDLRYAAKCFLAIWGNGVSWEDLEEAQRVELSGQMALIEATHPALYEDVGGMLEPGVLEGLNIPVLLIEGSKSPAIIEAINEVLASRLPNAKRSMIVGAGHMAPLSHPSQISTEILRFLRRAET</sequence>
<dbReference type="Pfam" id="PF12697">
    <property type="entry name" value="Abhydrolase_6"/>
    <property type="match status" value="1"/>
</dbReference>
<dbReference type="PRINTS" id="PR00111">
    <property type="entry name" value="ABHYDROLASE"/>
</dbReference>
<keyword evidence="2" id="KW-0378">Hydrolase</keyword>
<dbReference type="InterPro" id="IPR050228">
    <property type="entry name" value="Carboxylesterase_BioH"/>
</dbReference>
<gene>
    <name evidence="2" type="ORF">N7U68_16190</name>
</gene>
<evidence type="ECO:0000313" key="3">
    <source>
        <dbReference type="Proteomes" id="UP001064087"/>
    </source>
</evidence>
<dbReference type="Proteomes" id="UP001064087">
    <property type="component" value="Chromosome"/>
</dbReference>
<dbReference type="InterPro" id="IPR000073">
    <property type="entry name" value="AB_hydrolase_1"/>
</dbReference>
<organism evidence="2 3">
    <name type="scientific">Roseovarius pelagicus</name>
    <dbReference type="NCBI Taxonomy" id="2980108"/>
    <lineage>
        <taxon>Bacteria</taxon>
        <taxon>Pseudomonadati</taxon>
        <taxon>Pseudomonadota</taxon>
        <taxon>Alphaproteobacteria</taxon>
        <taxon>Rhodobacterales</taxon>
        <taxon>Roseobacteraceae</taxon>
        <taxon>Roseovarius</taxon>
    </lineage>
</organism>
<dbReference type="SUPFAM" id="SSF53474">
    <property type="entry name" value="alpha/beta-Hydrolases"/>
    <property type="match status" value="1"/>
</dbReference>
<dbReference type="PANTHER" id="PTHR43194">
    <property type="entry name" value="HYDROLASE ALPHA/BETA FOLD FAMILY"/>
    <property type="match status" value="1"/>
</dbReference>
<proteinExistence type="predicted"/>
<keyword evidence="3" id="KW-1185">Reference proteome</keyword>
<dbReference type="InterPro" id="IPR029058">
    <property type="entry name" value="AB_hydrolase_fold"/>
</dbReference>
<dbReference type="PRINTS" id="PR00412">
    <property type="entry name" value="EPOXHYDRLASE"/>
</dbReference>
<evidence type="ECO:0000313" key="2">
    <source>
        <dbReference type="EMBL" id="UXX82611.1"/>
    </source>
</evidence>
<accession>A0ABY6D904</accession>
<dbReference type="EMBL" id="CP106738">
    <property type="protein sequence ID" value="UXX82611.1"/>
    <property type="molecule type" value="Genomic_DNA"/>
</dbReference>
<dbReference type="Gene3D" id="3.40.50.1820">
    <property type="entry name" value="alpha/beta hydrolase"/>
    <property type="match status" value="1"/>
</dbReference>
<dbReference type="RefSeq" id="WP_165193896.1">
    <property type="nucleotide sequence ID" value="NZ_CP106738.1"/>
</dbReference>
<name>A0ABY6D904_9RHOB</name>
<dbReference type="PANTHER" id="PTHR43194:SF2">
    <property type="entry name" value="PEROXISOMAL MEMBRANE PROTEIN LPX1"/>
    <property type="match status" value="1"/>
</dbReference>
<dbReference type="GO" id="GO:0016787">
    <property type="term" value="F:hydrolase activity"/>
    <property type="evidence" value="ECO:0007669"/>
    <property type="project" value="UniProtKB-KW"/>
</dbReference>
<reference evidence="2" key="1">
    <citation type="submission" date="2022-10" db="EMBL/GenBank/DDBJ databases">
        <title>Roseovarius pelagicus sp. nov., isolated from Arctic seawater.</title>
        <authorList>
            <person name="Hong Y.W."/>
            <person name="Hwang C.Y."/>
        </authorList>
    </citation>
    <scope>NUCLEOTIDE SEQUENCE</scope>
    <source>
        <strain evidence="2">HL-MP18</strain>
    </source>
</reference>
<dbReference type="InterPro" id="IPR000639">
    <property type="entry name" value="Epox_hydrolase-like"/>
</dbReference>